<gene>
    <name evidence="3" type="ORF">BJL86_2036</name>
</gene>
<dbReference type="AlphaFoldDB" id="A0A173LLK7"/>
<keyword evidence="2" id="KW-0378">Hydrolase</keyword>
<dbReference type="GO" id="GO:0005829">
    <property type="term" value="C:cytosol"/>
    <property type="evidence" value="ECO:0007669"/>
    <property type="project" value="TreeGrafter"/>
</dbReference>
<dbReference type="Proteomes" id="UP000186104">
    <property type="component" value="Chromosome"/>
</dbReference>
<reference evidence="3 4" key="1">
    <citation type="submission" date="2016-06" db="EMBL/GenBank/DDBJ databases">
        <title>Complete genome sequence of a saline-alkali tolerant type strain Dietzia timorensis ID05-A0528T.</title>
        <authorList>
            <person name="Wu X."/>
        </authorList>
    </citation>
    <scope>NUCLEOTIDE SEQUENCE [LARGE SCALE GENOMIC DNA]</scope>
    <source>
        <strain evidence="3 4">ID05-A0528</strain>
    </source>
</reference>
<dbReference type="InterPro" id="IPR005269">
    <property type="entry name" value="LOG"/>
</dbReference>
<dbReference type="SUPFAM" id="SSF102405">
    <property type="entry name" value="MCP/YpsA-like"/>
    <property type="match status" value="1"/>
</dbReference>
<dbReference type="EMBL" id="CP015961">
    <property type="protein sequence ID" value="ANI92803.1"/>
    <property type="molecule type" value="Genomic_DNA"/>
</dbReference>
<proteinExistence type="inferred from homology"/>
<accession>A0A173LLK7</accession>
<dbReference type="STRING" id="499555.BJL86_2036"/>
<keyword evidence="2" id="KW-0203">Cytokinin biosynthesis</keyword>
<comment type="catalytic activity">
    <reaction evidence="2">
        <text>9-ribosyl-trans-zeatin 5'-phosphate + H2O = trans-zeatin + D-ribose 5-phosphate</text>
        <dbReference type="Rhea" id="RHEA:48564"/>
        <dbReference type="ChEBI" id="CHEBI:15377"/>
        <dbReference type="ChEBI" id="CHEBI:16522"/>
        <dbReference type="ChEBI" id="CHEBI:78346"/>
        <dbReference type="ChEBI" id="CHEBI:87947"/>
        <dbReference type="EC" id="3.2.2.n1"/>
    </reaction>
</comment>
<keyword evidence="4" id="KW-1185">Reference proteome</keyword>
<dbReference type="EC" id="3.2.2.n1" evidence="2"/>
<dbReference type="Pfam" id="PF03641">
    <property type="entry name" value="Lysine_decarbox"/>
    <property type="match status" value="1"/>
</dbReference>
<sequence length="194" mass="21309">MYETPRSEVSHPRFSVCVFCASSVKEPGALALARELGEAIGERGWRLVTGGGSVSMMGEVVEGTRAKGGYTLGVIPEKLRAREVADIYSDELVVVDTMRERKRAMDEASDAFIILPGGIGTLEEFFEVWTSRFLGFHDRPVVICDPDGFYAPLLSWLEDLVERGFVQESAMRALHVSASAEETLDLCSGASDRR</sequence>
<dbReference type="NCBIfam" id="TIGR00730">
    <property type="entry name" value="Rossman fold protein, TIGR00730 family"/>
    <property type="match status" value="1"/>
</dbReference>
<dbReference type="InterPro" id="IPR031100">
    <property type="entry name" value="LOG_fam"/>
</dbReference>
<comment type="catalytic activity">
    <reaction evidence="2">
        <text>N(6)-(dimethylallyl)adenosine 5'-phosphate + H2O = N(6)-dimethylallyladenine + D-ribose 5-phosphate</text>
        <dbReference type="Rhea" id="RHEA:48560"/>
        <dbReference type="ChEBI" id="CHEBI:15377"/>
        <dbReference type="ChEBI" id="CHEBI:17660"/>
        <dbReference type="ChEBI" id="CHEBI:57526"/>
        <dbReference type="ChEBI" id="CHEBI:78346"/>
        <dbReference type="EC" id="3.2.2.n1"/>
    </reaction>
</comment>
<dbReference type="KEGG" id="dtm:BJL86_2036"/>
<dbReference type="GO" id="GO:0009691">
    <property type="term" value="P:cytokinin biosynthetic process"/>
    <property type="evidence" value="ECO:0007669"/>
    <property type="project" value="UniProtKB-UniRule"/>
</dbReference>
<evidence type="ECO:0000313" key="3">
    <source>
        <dbReference type="EMBL" id="ANI92803.1"/>
    </source>
</evidence>
<dbReference type="GO" id="GO:0102682">
    <property type="term" value="F:cytokinin riboside 5'-monophosphate phosphoribohydrolase activity"/>
    <property type="evidence" value="ECO:0007669"/>
    <property type="project" value="RHEA"/>
</dbReference>
<evidence type="ECO:0000256" key="2">
    <source>
        <dbReference type="RuleBase" id="RU363015"/>
    </source>
</evidence>
<dbReference type="PANTHER" id="PTHR31223">
    <property type="entry name" value="LOG FAMILY PROTEIN YJL055W"/>
    <property type="match status" value="1"/>
</dbReference>
<dbReference type="OrthoDB" id="9801098at2"/>
<organism evidence="3 4">
    <name type="scientific">Dietzia timorensis</name>
    <dbReference type="NCBI Taxonomy" id="499555"/>
    <lineage>
        <taxon>Bacteria</taxon>
        <taxon>Bacillati</taxon>
        <taxon>Actinomycetota</taxon>
        <taxon>Actinomycetes</taxon>
        <taxon>Mycobacteriales</taxon>
        <taxon>Dietziaceae</taxon>
        <taxon>Dietzia</taxon>
    </lineage>
</organism>
<name>A0A173LLK7_9ACTN</name>
<dbReference type="RefSeq" id="WP_067475460.1">
    <property type="nucleotide sequence ID" value="NZ_CP015961.1"/>
</dbReference>
<evidence type="ECO:0000256" key="1">
    <source>
        <dbReference type="ARBA" id="ARBA00006763"/>
    </source>
</evidence>
<dbReference type="PANTHER" id="PTHR31223:SF70">
    <property type="entry name" value="LOG FAMILY PROTEIN YJL055W"/>
    <property type="match status" value="1"/>
</dbReference>
<comment type="similarity">
    <text evidence="1 2">Belongs to the LOG family.</text>
</comment>
<evidence type="ECO:0000313" key="4">
    <source>
        <dbReference type="Proteomes" id="UP000186104"/>
    </source>
</evidence>
<dbReference type="Gene3D" id="3.40.50.450">
    <property type="match status" value="1"/>
</dbReference>
<protein>
    <recommendedName>
        <fullName evidence="2">Cytokinin riboside 5'-monophosphate phosphoribohydrolase</fullName>
        <ecNumber evidence="2">3.2.2.n1</ecNumber>
    </recommendedName>
</protein>